<organism evidence="9 10">
    <name type="scientific">Pelagomonas calceolata</name>
    <dbReference type="NCBI Taxonomy" id="35677"/>
    <lineage>
        <taxon>Eukaryota</taxon>
        <taxon>Sar</taxon>
        <taxon>Stramenopiles</taxon>
        <taxon>Ochrophyta</taxon>
        <taxon>Pelagophyceae</taxon>
        <taxon>Pelagomonadales</taxon>
        <taxon>Pelagomonadaceae</taxon>
        <taxon>Pelagomonas</taxon>
    </lineage>
</organism>
<dbReference type="GO" id="GO:0006511">
    <property type="term" value="P:ubiquitin-dependent protein catabolic process"/>
    <property type="evidence" value="ECO:0007669"/>
    <property type="project" value="TreeGrafter"/>
</dbReference>
<evidence type="ECO:0000256" key="3">
    <source>
        <dbReference type="ARBA" id="ARBA00022723"/>
    </source>
</evidence>
<feature type="region of interest" description="Disordered" evidence="7">
    <location>
        <begin position="294"/>
        <end position="353"/>
    </location>
</feature>
<keyword evidence="2" id="KW-0963">Cytoplasm</keyword>
<dbReference type="InterPro" id="IPR001841">
    <property type="entry name" value="Znf_RING"/>
</dbReference>
<protein>
    <recommendedName>
        <fullName evidence="8">RING-type domain-containing protein</fullName>
    </recommendedName>
</protein>
<evidence type="ECO:0000256" key="5">
    <source>
        <dbReference type="ARBA" id="ARBA00022833"/>
    </source>
</evidence>
<dbReference type="SMART" id="SM00184">
    <property type="entry name" value="RING"/>
    <property type="match status" value="1"/>
</dbReference>
<keyword evidence="10" id="KW-1185">Reference proteome</keyword>
<dbReference type="Pfam" id="PF00097">
    <property type="entry name" value="zf-C3HC4"/>
    <property type="match status" value="1"/>
</dbReference>
<name>A0A8J2WR78_9STRA</name>
<dbReference type="AlphaFoldDB" id="A0A8J2WR78"/>
<feature type="region of interest" description="Disordered" evidence="7">
    <location>
        <begin position="1"/>
        <end position="72"/>
    </location>
</feature>
<gene>
    <name evidence="9" type="ORF">PECAL_5P19790</name>
</gene>
<dbReference type="GO" id="GO:0000209">
    <property type="term" value="P:protein polyubiquitination"/>
    <property type="evidence" value="ECO:0007669"/>
    <property type="project" value="TreeGrafter"/>
</dbReference>
<dbReference type="GO" id="GO:0008270">
    <property type="term" value="F:zinc ion binding"/>
    <property type="evidence" value="ECO:0007669"/>
    <property type="project" value="UniProtKB-KW"/>
</dbReference>
<evidence type="ECO:0000259" key="8">
    <source>
        <dbReference type="PROSITE" id="PS50089"/>
    </source>
</evidence>
<dbReference type="Proteomes" id="UP000789595">
    <property type="component" value="Unassembled WGS sequence"/>
</dbReference>
<evidence type="ECO:0000256" key="7">
    <source>
        <dbReference type="SAM" id="MobiDB-lite"/>
    </source>
</evidence>
<reference evidence="9" key="1">
    <citation type="submission" date="2021-11" db="EMBL/GenBank/DDBJ databases">
        <authorList>
            <consortium name="Genoscope - CEA"/>
            <person name="William W."/>
        </authorList>
    </citation>
    <scope>NUCLEOTIDE SEQUENCE</scope>
</reference>
<feature type="compositionally biased region" description="Low complexity" evidence="7">
    <location>
        <begin position="342"/>
        <end position="353"/>
    </location>
</feature>
<evidence type="ECO:0000313" key="9">
    <source>
        <dbReference type="EMBL" id="CAH0377427.1"/>
    </source>
</evidence>
<comment type="caution">
    <text evidence="9">The sequence shown here is derived from an EMBL/GenBank/DDBJ whole genome shotgun (WGS) entry which is preliminary data.</text>
</comment>
<dbReference type="InterPro" id="IPR013083">
    <property type="entry name" value="Znf_RING/FYVE/PHD"/>
</dbReference>
<dbReference type="InterPro" id="IPR017907">
    <property type="entry name" value="Znf_RING_CS"/>
</dbReference>
<feature type="region of interest" description="Disordered" evidence="7">
    <location>
        <begin position="365"/>
        <end position="426"/>
    </location>
</feature>
<feature type="compositionally biased region" description="Low complexity" evidence="7">
    <location>
        <begin position="377"/>
        <end position="389"/>
    </location>
</feature>
<dbReference type="InterPro" id="IPR018957">
    <property type="entry name" value="Znf_C3HC4_RING-type"/>
</dbReference>
<dbReference type="OrthoDB" id="207411at2759"/>
<dbReference type="PROSITE" id="PS00518">
    <property type="entry name" value="ZF_RING_1"/>
    <property type="match status" value="1"/>
</dbReference>
<evidence type="ECO:0000313" key="10">
    <source>
        <dbReference type="Proteomes" id="UP000789595"/>
    </source>
</evidence>
<evidence type="ECO:0000256" key="4">
    <source>
        <dbReference type="ARBA" id="ARBA00022771"/>
    </source>
</evidence>
<comment type="subcellular location">
    <subcellularLocation>
        <location evidence="1">Cytoplasm</location>
    </subcellularLocation>
</comment>
<proteinExistence type="predicted"/>
<evidence type="ECO:0000256" key="2">
    <source>
        <dbReference type="ARBA" id="ARBA00022490"/>
    </source>
</evidence>
<feature type="compositionally biased region" description="Acidic residues" evidence="7">
    <location>
        <begin position="1"/>
        <end position="12"/>
    </location>
</feature>
<dbReference type="SUPFAM" id="SSF57850">
    <property type="entry name" value="RING/U-box"/>
    <property type="match status" value="1"/>
</dbReference>
<dbReference type="InterPro" id="IPR051438">
    <property type="entry name" value="RNF_E3_ubiq-protein_ligase"/>
</dbReference>
<evidence type="ECO:0000256" key="1">
    <source>
        <dbReference type="ARBA" id="ARBA00004496"/>
    </source>
</evidence>
<dbReference type="GO" id="GO:0005737">
    <property type="term" value="C:cytoplasm"/>
    <property type="evidence" value="ECO:0007669"/>
    <property type="project" value="UniProtKB-SubCell"/>
</dbReference>
<sequence length="443" mass="47487">MADQTAETDEDWSLVVERRPRANSNASNASAASDDGARTKAALRNERRRRRRAAAAAAAAETPQATTETPPADVEAAAKAQLRGVEKRLKSIRGLAAKETLDDAERKKLARRDDLEAARAALSAVLAGFAAKRRAADAVMGQLDDVQFDDSYECACCREVLELPVKLPCGHEYCRECVALVASRATRPSDVVCPLCRAPFYDGAKCRVAVAEKTRRKLKRATGRCHCGATLPLAGLRDHLRSCGAAAVYFAPRSKLGHELCPAPVFYSEKTPLSSSPAASSPLEDALLRRFRHVAPERPPPPPEPVPESTPEPRRRRQRWRRLEATPEPEVDAIPSTPEAPRPAWGAAPAAAPATDLRSLLAAAETPPPRAPKRGPRAAAASPPVSLAAFLRGPPKTPAPAPAAEAPWLRKSAAPRERPSPASVADIIKEERAAKGTWAGVAR</sequence>
<evidence type="ECO:0000256" key="6">
    <source>
        <dbReference type="PROSITE-ProRule" id="PRU00175"/>
    </source>
</evidence>
<accession>A0A8J2WR78</accession>
<dbReference type="PROSITE" id="PS50089">
    <property type="entry name" value="ZF_RING_2"/>
    <property type="match status" value="1"/>
</dbReference>
<feature type="domain" description="RING-type" evidence="8">
    <location>
        <begin position="154"/>
        <end position="197"/>
    </location>
</feature>
<dbReference type="Gene3D" id="3.30.40.10">
    <property type="entry name" value="Zinc/RING finger domain, C3HC4 (zinc finger)"/>
    <property type="match status" value="1"/>
</dbReference>
<keyword evidence="5" id="KW-0862">Zinc</keyword>
<dbReference type="GO" id="GO:0061630">
    <property type="term" value="F:ubiquitin protein ligase activity"/>
    <property type="evidence" value="ECO:0007669"/>
    <property type="project" value="TreeGrafter"/>
</dbReference>
<feature type="compositionally biased region" description="Pro residues" evidence="7">
    <location>
        <begin position="297"/>
        <end position="310"/>
    </location>
</feature>
<dbReference type="PANTHER" id="PTHR46016:SF4">
    <property type="entry name" value="E3 UBIQUITIN-PROTEIN LIGASE RNF166"/>
    <property type="match status" value="1"/>
</dbReference>
<dbReference type="PANTHER" id="PTHR46016">
    <property type="entry name" value="ZINC FINGER, RING/FYVE/PHD-TYPE"/>
    <property type="match status" value="1"/>
</dbReference>
<feature type="compositionally biased region" description="Low complexity" evidence="7">
    <location>
        <begin position="22"/>
        <end position="33"/>
    </location>
</feature>
<keyword evidence="3" id="KW-0479">Metal-binding</keyword>
<feature type="compositionally biased region" description="Low complexity" evidence="7">
    <location>
        <begin position="54"/>
        <end position="72"/>
    </location>
</feature>
<dbReference type="EMBL" id="CAKKNE010000005">
    <property type="protein sequence ID" value="CAH0377427.1"/>
    <property type="molecule type" value="Genomic_DNA"/>
</dbReference>
<keyword evidence="4 6" id="KW-0863">Zinc-finger</keyword>